<evidence type="ECO:0000256" key="10">
    <source>
        <dbReference type="ARBA" id="ARBA00022840"/>
    </source>
</evidence>
<dbReference type="Gene3D" id="3.40.50.620">
    <property type="entry name" value="HUPs"/>
    <property type="match status" value="1"/>
</dbReference>
<keyword evidence="11" id="KW-0511">Multifunctional enzyme</keyword>
<dbReference type="NCBIfam" id="NF004160">
    <property type="entry name" value="PRK05627.1-3"/>
    <property type="match status" value="1"/>
</dbReference>
<name>A0ABU4G436_9BACL</name>
<dbReference type="SUPFAM" id="SSF52374">
    <property type="entry name" value="Nucleotidylyl transferase"/>
    <property type="match status" value="1"/>
</dbReference>
<dbReference type="Pfam" id="PF06574">
    <property type="entry name" value="FAD_syn"/>
    <property type="match status" value="1"/>
</dbReference>
<keyword evidence="8 14" id="KW-0418">Kinase</keyword>
<comment type="pathway">
    <text evidence="2 14">Cofactor biosynthesis; FMN biosynthesis; FMN from riboflavin (ATP route): step 1/1.</text>
</comment>
<dbReference type="InterPro" id="IPR023465">
    <property type="entry name" value="Riboflavin_kinase_dom_sf"/>
</dbReference>
<keyword evidence="7 14" id="KW-0547">Nucleotide-binding</keyword>
<evidence type="ECO:0000256" key="14">
    <source>
        <dbReference type="PIRNR" id="PIRNR004491"/>
    </source>
</evidence>
<dbReference type="SUPFAM" id="SSF82114">
    <property type="entry name" value="Riboflavin kinase-like"/>
    <property type="match status" value="1"/>
</dbReference>
<keyword evidence="6 14" id="KW-0548">Nucleotidyltransferase</keyword>
<evidence type="ECO:0000256" key="11">
    <source>
        <dbReference type="ARBA" id="ARBA00023268"/>
    </source>
</evidence>
<dbReference type="EMBL" id="JAUBDI010000001">
    <property type="protein sequence ID" value="MDW0111735.1"/>
    <property type="molecule type" value="Genomic_DNA"/>
</dbReference>
<evidence type="ECO:0000313" key="16">
    <source>
        <dbReference type="EMBL" id="MDW0111735.1"/>
    </source>
</evidence>
<dbReference type="CDD" id="cd02064">
    <property type="entry name" value="FAD_synthetase_N"/>
    <property type="match status" value="1"/>
</dbReference>
<organism evidence="16 17">
    <name type="scientific">Sporosarcina saromensis</name>
    <dbReference type="NCBI Taxonomy" id="359365"/>
    <lineage>
        <taxon>Bacteria</taxon>
        <taxon>Bacillati</taxon>
        <taxon>Bacillota</taxon>
        <taxon>Bacilli</taxon>
        <taxon>Bacillales</taxon>
        <taxon>Caryophanaceae</taxon>
        <taxon>Sporosarcina</taxon>
    </lineage>
</organism>
<dbReference type="PIRSF" id="PIRSF004491">
    <property type="entry name" value="FAD_Synth"/>
    <property type="match status" value="1"/>
</dbReference>
<keyword evidence="17" id="KW-1185">Reference proteome</keyword>
<keyword evidence="10 14" id="KW-0067">ATP-binding</keyword>
<dbReference type="Gene3D" id="2.40.30.30">
    <property type="entry name" value="Riboflavin kinase-like"/>
    <property type="match status" value="1"/>
</dbReference>
<keyword evidence="9 14" id="KW-0274">FAD</keyword>
<accession>A0ABU4G436</accession>
<dbReference type="InterPro" id="IPR023468">
    <property type="entry name" value="Riboflavin_kinase"/>
</dbReference>
<evidence type="ECO:0000256" key="7">
    <source>
        <dbReference type="ARBA" id="ARBA00022741"/>
    </source>
</evidence>
<dbReference type="NCBIfam" id="TIGR00125">
    <property type="entry name" value="cyt_tran_rel"/>
    <property type="match status" value="1"/>
</dbReference>
<evidence type="ECO:0000256" key="13">
    <source>
        <dbReference type="ARBA" id="ARBA00049494"/>
    </source>
</evidence>
<dbReference type="PANTHER" id="PTHR22749:SF6">
    <property type="entry name" value="RIBOFLAVIN KINASE"/>
    <property type="match status" value="1"/>
</dbReference>
<comment type="similarity">
    <text evidence="14">Belongs to the ribF family.</text>
</comment>
<dbReference type="SMART" id="SM00904">
    <property type="entry name" value="Flavokinase"/>
    <property type="match status" value="1"/>
</dbReference>
<dbReference type="EC" id="2.7.7.2" evidence="14"/>
<evidence type="ECO:0000256" key="8">
    <source>
        <dbReference type="ARBA" id="ARBA00022777"/>
    </source>
</evidence>
<evidence type="ECO:0000256" key="4">
    <source>
        <dbReference type="ARBA" id="ARBA00022643"/>
    </source>
</evidence>
<dbReference type="Proteomes" id="UP001282284">
    <property type="component" value="Unassembled WGS sequence"/>
</dbReference>
<keyword evidence="5 14" id="KW-0808">Transferase</keyword>
<evidence type="ECO:0000256" key="3">
    <source>
        <dbReference type="ARBA" id="ARBA00022630"/>
    </source>
</evidence>
<dbReference type="PANTHER" id="PTHR22749">
    <property type="entry name" value="RIBOFLAVIN KINASE/FMN ADENYLYLTRANSFERASE"/>
    <property type="match status" value="1"/>
</dbReference>
<keyword evidence="3 14" id="KW-0285">Flavoprotein</keyword>
<feature type="domain" description="Riboflavin kinase" evidence="15">
    <location>
        <begin position="185"/>
        <end position="312"/>
    </location>
</feature>
<evidence type="ECO:0000256" key="2">
    <source>
        <dbReference type="ARBA" id="ARBA00005201"/>
    </source>
</evidence>
<protein>
    <recommendedName>
        <fullName evidence="14">Riboflavin biosynthesis protein</fullName>
    </recommendedName>
    <domain>
        <recommendedName>
            <fullName evidence="14">Riboflavin kinase</fullName>
            <ecNumber evidence="14">2.7.1.26</ecNumber>
        </recommendedName>
        <alternativeName>
            <fullName evidence="14">Flavokinase</fullName>
        </alternativeName>
    </domain>
    <domain>
        <recommendedName>
            <fullName evidence="14">FMN adenylyltransferase</fullName>
            <ecNumber evidence="14">2.7.7.2</ecNumber>
        </recommendedName>
        <alternativeName>
            <fullName evidence="14">FAD pyrophosphorylase</fullName>
        </alternativeName>
        <alternativeName>
            <fullName evidence="14">FAD synthase</fullName>
        </alternativeName>
    </domain>
</protein>
<gene>
    <name evidence="16" type="ORF">QT711_00965</name>
</gene>
<reference evidence="16 17" key="1">
    <citation type="submission" date="2023-06" db="EMBL/GenBank/DDBJ databases">
        <title>Sporosarcina sp. nov., isolated from Korean traditional fermented seafood 'Jeotgal'.</title>
        <authorList>
            <person name="Yang A.I."/>
            <person name="Shin N.-R."/>
        </authorList>
    </citation>
    <scope>NUCLEOTIDE SEQUENCE [LARGE SCALE GENOMIC DNA]</scope>
    <source>
        <strain evidence="16 17">KCTC13119</strain>
    </source>
</reference>
<dbReference type="Pfam" id="PF01687">
    <property type="entry name" value="Flavokinase"/>
    <property type="match status" value="1"/>
</dbReference>
<proteinExistence type="inferred from homology"/>
<dbReference type="NCBIfam" id="NF004162">
    <property type="entry name" value="PRK05627.1-5"/>
    <property type="match status" value="1"/>
</dbReference>
<dbReference type="GO" id="GO:0008531">
    <property type="term" value="F:riboflavin kinase activity"/>
    <property type="evidence" value="ECO:0007669"/>
    <property type="project" value="UniProtKB-EC"/>
</dbReference>
<evidence type="ECO:0000313" key="17">
    <source>
        <dbReference type="Proteomes" id="UP001282284"/>
    </source>
</evidence>
<dbReference type="RefSeq" id="WP_317941618.1">
    <property type="nucleotide sequence ID" value="NZ_JAUBDI010000001.1"/>
</dbReference>
<comment type="catalytic activity">
    <reaction evidence="13 14">
        <text>FMN + ATP + H(+) = FAD + diphosphate</text>
        <dbReference type="Rhea" id="RHEA:17237"/>
        <dbReference type="ChEBI" id="CHEBI:15378"/>
        <dbReference type="ChEBI" id="CHEBI:30616"/>
        <dbReference type="ChEBI" id="CHEBI:33019"/>
        <dbReference type="ChEBI" id="CHEBI:57692"/>
        <dbReference type="ChEBI" id="CHEBI:58210"/>
        <dbReference type="EC" id="2.7.7.2"/>
    </reaction>
</comment>
<sequence>MEIHRLHYPDNFQTPTAGPFSLAIGFFDGLHRGHQTVIEAAKRKAEELGIQSAVMTFDPHPSHLFKSGTDKVGYITPYREKIRLLQDMGIDTLFIVTFNWELASLSPEAFVELFMKGLGVKHVTAGFDFTFGSKGSGTMEQMAALADGVYETTIIPKVEADAHKISSTRIRELLAQGDVEHTARLLGRPFRTVGTVIHGDKRGRQLGFPTANIASEPESLIPSNGVYAVRVLVGTTWYDGVCNVGVKPTFHNPNRKTPTVEVHIMDFEGSLYDQELSLEWIAHIRSEKKFQSIEELIEQIGKDKHTAKQLLHR</sequence>
<comment type="catalytic activity">
    <reaction evidence="12 14">
        <text>riboflavin + ATP = FMN + ADP + H(+)</text>
        <dbReference type="Rhea" id="RHEA:14357"/>
        <dbReference type="ChEBI" id="CHEBI:15378"/>
        <dbReference type="ChEBI" id="CHEBI:30616"/>
        <dbReference type="ChEBI" id="CHEBI:57986"/>
        <dbReference type="ChEBI" id="CHEBI:58210"/>
        <dbReference type="ChEBI" id="CHEBI:456216"/>
        <dbReference type="EC" id="2.7.1.26"/>
    </reaction>
</comment>
<dbReference type="InterPro" id="IPR014729">
    <property type="entry name" value="Rossmann-like_a/b/a_fold"/>
</dbReference>
<dbReference type="InterPro" id="IPR004821">
    <property type="entry name" value="Cyt_trans-like"/>
</dbReference>
<comment type="pathway">
    <text evidence="1 14">Cofactor biosynthesis; FAD biosynthesis; FAD from FMN: step 1/1.</text>
</comment>
<evidence type="ECO:0000256" key="1">
    <source>
        <dbReference type="ARBA" id="ARBA00004726"/>
    </source>
</evidence>
<dbReference type="NCBIfam" id="TIGR00083">
    <property type="entry name" value="ribF"/>
    <property type="match status" value="1"/>
</dbReference>
<evidence type="ECO:0000259" key="15">
    <source>
        <dbReference type="SMART" id="SM00904"/>
    </source>
</evidence>
<evidence type="ECO:0000256" key="5">
    <source>
        <dbReference type="ARBA" id="ARBA00022679"/>
    </source>
</evidence>
<evidence type="ECO:0000256" key="9">
    <source>
        <dbReference type="ARBA" id="ARBA00022827"/>
    </source>
</evidence>
<comment type="caution">
    <text evidence="16">The sequence shown here is derived from an EMBL/GenBank/DDBJ whole genome shotgun (WGS) entry which is preliminary data.</text>
</comment>
<dbReference type="InterPro" id="IPR015864">
    <property type="entry name" value="FAD_synthase"/>
</dbReference>
<dbReference type="InterPro" id="IPR015865">
    <property type="entry name" value="Riboflavin_kinase_bac/euk"/>
</dbReference>
<dbReference type="InterPro" id="IPR002606">
    <property type="entry name" value="Riboflavin_kinase_bac"/>
</dbReference>
<dbReference type="EC" id="2.7.1.26" evidence="14"/>
<keyword evidence="4 14" id="KW-0288">FMN</keyword>
<dbReference type="GO" id="GO:0003919">
    <property type="term" value="F:FMN adenylyltransferase activity"/>
    <property type="evidence" value="ECO:0007669"/>
    <property type="project" value="UniProtKB-EC"/>
</dbReference>
<evidence type="ECO:0000256" key="6">
    <source>
        <dbReference type="ARBA" id="ARBA00022695"/>
    </source>
</evidence>
<evidence type="ECO:0000256" key="12">
    <source>
        <dbReference type="ARBA" id="ARBA00047880"/>
    </source>
</evidence>